<evidence type="ECO:0000256" key="1">
    <source>
        <dbReference type="SAM" id="MobiDB-lite"/>
    </source>
</evidence>
<evidence type="ECO:0000313" key="2">
    <source>
        <dbReference type="EMBL" id="CAG2245008.1"/>
    </source>
</evidence>
<proteinExistence type="predicted"/>
<evidence type="ECO:0000313" key="3">
    <source>
        <dbReference type="Proteomes" id="UP000683360"/>
    </source>
</evidence>
<dbReference type="PANTHER" id="PTHR12459:SF15">
    <property type="entry name" value="TRANSMEMBRANE PROTEIN 135"/>
    <property type="match status" value="1"/>
</dbReference>
<dbReference type="EMBL" id="CAJPWZ010002754">
    <property type="protein sequence ID" value="CAG2245008.1"/>
    <property type="molecule type" value="Genomic_DNA"/>
</dbReference>
<reference evidence="2" key="1">
    <citation type="submission" date="2021-03" db="EMBL/GenBank/DDBJ databases">
        <authorList>
            <person name="Bekaert M."/>
        </authorList>
    </citation>
    <scope>NUCLEOTIDE SEQUENCE</scope>
</reference>
<organism evidence="2 3">
    <name type="scientific">Mytilus edulis</name>
    <name type="common">Blue mussel</name>
    <dbReference type="NCBI Taxonomy" id="6550"/>
    <lineage>
        <taxon>Eukaryota</taxon>
        <taxon>Metazoa</taxon>
        <taxon>Spiralia</taxon>
        <taxon>Lophotrochozoa</taxon>
        <taxon>Mollusca</taxon>
        <taxon>Bivalvia</taxon>
        <taxon>Autobranchia</taxon>
        <taxon>Pteriomorphia</taxon>
        <taxon>Mytilida</taxon>
        <taxon>Mytiloidea</taxon>
        <taxon>Mytilidae</taxon>
        <taxon>Mytilinae</taxon>
        <taxon>Mytilus</taxon>
    </lineage>
</organism>
<dbReference type="InterPro" id="IPR026749">
    <property type="entry name" value="Tmem135"/>
</dbReference>
<gene>
    <name evidence="2" type="ORF">MEDL_57046</name>
</gene>
<dbReference type="OrthoDB" id="291792at2759"/>
<protein>
    <submittedName>
        <fullName evidence="2">Transmembrane protein 135</fullName>
    </submittedName>
</protein>
<sequence length="865" mass="94930">MKGNKSCFTVSVFDKTDSTHSAATTQIVPPNPVSDPVTPLHHVDSQESPLQASNSTLNGILNDGYSASKILQKNKTDSTHSAATTQIVPLNPVSDPVTPLHNVDSQESPLQASNSTLNGMLNDGYSASKILQKILAEAKDAESKNSSTAEEKIPSALQSINSIENLAFLKSKFHTLSDTPHQDVSRDGQDSVRSTEPREKLTSIDSNLNTAERFTNVVNVMHQEPGIQSQKGPGVSNKPTAPRLLLANNDGRTALSPRDELTSEHLLHHSESENSVPTEFKPSFTPGNSDVLNQNFLPHFNIENSVPTEFKPSVTPGNSDVLNQNFLPHFNIENSVPTEFKPSVTPGNVDVLNHLPQNSSQGKDPRYTLNNAPNTVPHDPGLSIEPSIVMLNGVPHMLYAYNPQGVNQNTSPMSMVYSTASHLNASNTFSQVQSFGLPDTHFTSLSDNNSLNSSMPQHLNTSRANPVAENIVTSSFAQVKVESTDASENVHFSVGPVKTESIPVPVDENVQLEKDGTRGENNVGFQLWHISNGLVTPAGTANYQNINNQPVSIVKFVQQQNTLQMQGIMSQTNINNSQQLLQGAALSQMIEPVLELRDGKVQLKLCLRQPNQIAGGQIQSPPNNFVSLPLNSVNEKDHHHTIQNTTQTSNLAEVSVLPDMLNHKKRKRKDTHSVTEESSLKKRPVITVKNLIQKRREVVPETEGSSLIDMGDHAVNCLLRWLRDKDDSLHGMVAGFLAGWSMLWYKSQTIALYAAFKLAEILYFKGISKGLVPYIKCADIIIYSLSTALVFHAAVVEPHNLRPAYWRFLLNVTGNKFAMMNRQILVPHLPNAANIQPNYWPDYDLLHTNLVKPPNATSVIKSVIS</sequence>
<accession>A0A8S3URI7</accession>
<keyword evidence="2" id="KW-0812">Transmembrane</keyword>
<keyword evidence="2" id="KW-0472">Membrane</keyword>
<name>A0A8S3URI7_MYTED</name>
<dbReference type="Proteomes" id="UP000683360">
    <property type="component" value="Unassembled WGS sequence"/>
</dbReference>
<feature type="compositionally biased region" description="Basic and acidic residues" evidence="1">
    <location>
        <begin position="180"/>
        <end position="200"/>
    </location>
</feature>
<feature type="region of interest" description="Disordered" evidence="1">
    <location>
        <begin position="177"/>
        <end position="200"/>
    </location>
</feature>
<dbReference type="PANTHER" id="PTHR12459">
    <property type="entry name" value="TRANSMEMBRANE PROTEIN 135-RELATED"/>
    <property type="match status" value="1"/>
</dbReference>
<comment type="caution">
    <text evidence="2">The sequence shown here is derived from an EMBL/GenBank/DDBJ whole genome shotgun (WGS) entry which is preliminary data.</text>
</comment>
<feature type="region of interest" description="Disordered" evidence="1">
    <location>
        <begin position="662"/>
        <end position="681"/>
    </location>
</feature>
<keyword evidence="3" id="KW-1185">Reference proteome</keyword>
<feature type="compositionally biased region" description="Basic and acidic residues" evidence="1">
    <location>
        <begin position="671"/>
        <end position="680"/>
    </location>
</feature>
<dbReference type="AlphaFoldDB" id="A0A8S3URI7"/>